<comment type="caution">
    <text evidence="1">The sequence shown here is derived from an EMBL/GenBank/DDBJ whole genome shotgun (WGS) entry which is preliminary data.</text>
</comment>
<organism evidence="1 2">
    <name type="scientific">Vaccinium darrowii</name>
    <dbReference type="NCBI Taxonomy" id="229202"/>
    <lineage>
        <taxon>Eukaryota</taxon>
        <taxon>Viridiplantae</taxon>
        <taxon>Streptophyta</taxon>
        <taxon>Embryophyta</taxon>
        <taxon>Tracheophyta</taxon>
        <taxon>Spermatophyta</taxon>
        <taxon>Magnoliopsida</taxon>
        <taxon>eudicotyledons</taxon>
        <taxon>Gunneridae</taxon>
        <taxon>Pentapetalae</taxon>
        <taxon>asterids</taxon>
        <taxon>Ericales</taxon>
        <taxon>Ericaceae</taxon>
        <taxon>Vaccinioideae</taxon>
        <taxon>Vaccinieae</taxon>
        <taxon>Vaccinium</taxon>
    </lineage>
</organism>
<gene>
    <name evidence="1" type="ORF">Vadar_030505</name>
</gene>
<reference evidence="1 2" key="1">
    <citation type="journal article" date="2021" name="Hortic Res">
        <title>High-quality reference genome and annotation aids understanding of berry development for evergreen blueberry (Vaccinium darrowii).</title>
        <authorList>
            <person name="Yu J."/>
            <person name="Hulse-Kemp A.M."/>
            <person name="Babiker E."/>
            <person name="Staton M."/>
        </authorList>
    </citation>
    <scope>NUCLEOTIDE SEQUENCE [LARGE SCALE GENOMIC DNA]</scope>
    <source>
        <strain evidence="2">cv. NJ 8807/NJ 8810</strain>
        <tissue evidence="1">Young leaf</tissue>
    </source>
</reference>
<sequence length="635" mass="72601">MKEMREVAMAYYAKKPDDQTQLVWSLFERLARNGDGKVSIQEYLDFAEEIGFSRYLTPNLFKLHHKNDDNTLDFEERFTLSYMIKLRGIVLCDGCGSHILGLCFICVECFYSNQRTYDLCCSCYRNNNFNHVHSSFLDNYALLRRLRTKKKKRTTLRQRLQVTQMDNTPAVVKSHSKSERIEERRIGQEKNGDGWRSSSHDQRWIPVFNKPKTRSSGFGRSDDPTLFTIFVDNLPEGADQDWMRKTFNNYGVVKDTFIPQKRSKRTGNRFGFVSRKGEFRGGDNHQREEVKGDKTMDGNAKGIPERTLHSSVGNLLPRWSAVAHLHSFIPVDKLQEELHKARIRGTQIRAMGGRMVLITFEEKEIRDELIKNHWMNRWFDVIKPWNGEAPSIERYTWINCSGVPLQAWCVNTFKMIAERWGFFVSVDEQTSNFSSFANGRILIATRETSKIDSWVQLEIDGAIYDVKVQEEVLNSLPLVNAADVINLGETGSNSKVEDDDLAASLVDTAEVAMGDKLDNFCLEERDNNVEAFGEGLRQVENNDVIRFPMEVIANGKNSNEVEVVPESSDSRVIDFVQNEGVLCGPSLDANVGLSNGPKSMNSSGDMSIQNRGNKIFKRKGTRNKDEEGMNFDQGF</sequence>
<accession>A0ACB7YZQ4</accession>
<keyword evidence="2" id="KW-1185">Reference proteome</keyword>
<evidence type="ECO:0000313" key="1">
    <source>
        <dbReference type="EMBL" id="KAH7859021.1"/>
    </source>
</evidence>
<dbReference type="Proteomes" id="UP000828048">
    <property type="component" value="Chromosome 3"/>
</dbReference>
<evidence type="ECO:0000313" key="2">
    <source>
        <dbReference type="Proteomes" id="UP000828048"/>
    </source>
</evidence>
<protein>
    <submittedName>
        <fullName evidence="1">Uncharacterized protein</fullName>
    </submittedName>
</protein>
<proteinExistence type="predicted"/>
<name>A0ACB7YZQ4_9ERIC</name>
<dbReference type="EMBL" id="CM037153">
    <property type="protein sequence ID" value="KAH7859021.1"/>
    <property type="molecule type" value="Genomic_DNA"/>
</dbReference>